<evidence type="ECO:0000256" key="1">
    <source>
        <dbReference type="SAM" id="Coils"/>
    </source>
</evidence>
<evidence type="ECO:0000313" key="5">
    <source>
        <dbReference type="Proteomes" id="UP001186944"/>
    </source>
</evidence>
<accession>A0AA89C1Q3</accession>
<keyword evidence="5" id="KW-1185">Reference proteome</keyword>
<evidence type="ECO:0000256" key="2">
    <source>
        <dbReference type="SAM" id="MobiDB-lite"/>
    </source>
</evidence>
<name>A0AA89C1Q3_PINIB</name>
<comment type="caution">
    <text evidence="4">The sequence shown here is derived from an EMBL/GenBank/DDBJ whole genome shotgun (WGS) entry which is preliminary data.</text>
</comment>
<evidence type="ECO:0000313" key="3">
    <source>
        <dbReference type="EMBL" id="KAK3102633.1"/>
    </source>
</evidence>
<protein>
    <submittedName>
        <fullName evidence="4">Uncharacterized protein</fullName>
    </submittedName>
</protein>
<dbReference type="Gene3D" id="3.30.70.1820">
    <property type="entry name" value="L1 transposable element, RRM domain"/>
    <property type="match status" value="1"/>
</dbReference>
<gene>
    <name evidence="3" type="ORF">FSP39_012774</name>
    <name evidence="4" type="ORF">FSP39_013790</name>
</gene>
<dbReference type="Proteomes" id="UP001186944">
    <property type="component" value="Unassembled WGS sequence"/>
</dbReference>
<keyword evidence="1" id="KW-0175">Coiled coil</keyword>
<organism evidence="4 5">
    <name type="scientific">Pinctada imbricata</name>
    <name type="common">Atlantic pearl-oyster</name>
    <name type="synonym">Pinctada martensii</name>
    <dbReference type="NCBI Taxonomy" id="66713"/>
    <lineage>
        <taxon>Eukaryota</taxon>
        <taxon>Metazoa</taxon>
        <taxon>Spiralia</taxon>
        <taxon>Lophotrochozoa</taxon>
        <taxon>Mollusca</taxon>
        <taxon>Bivalvia</taxon>
        <taxon>Autobranchia</taxon>
        <taxon>Pteriomorphia</taxon>
        <taxon>Pterioida</taxon>
        <taxon>Pterioidea</taxon>
        <taxon>Pteriidae</taxon>
        <taxon>Pinctada</taxon>
    </lineage>
</organism>
<dbReference type="EMBL" id="VSWD01000005">
    <property type="protein sequence ID" value="KAK3102633.1"/>
    <property type="molecule type" value="Genomic_DNA"/>
</dbReference>
<feature type="region of interest" description="Disordered" evidence="2">
    <location>
        <begin position="1"/>
        <end position="29"/>
    </location>
</feature>
<reference evidence="4" key="1">
    <citation type="submission" date="2019-08" db="EMBL/GenBank/DDBJ databases">
        <title>The improved chromosome-level genome for the pearl oyster Pinctada fucata martensii using PacBio sequencing and Hi-C.</title>
        <authorList>
            <person name="Zheng Z."/>
        </authorList>
    </citation>
    <scope>NUCLEOTIDE SEQUENCE</scope>
    <source>
        <strain evidence="4">ZZ-2019</strain>
        <tissue evidence="4">Adductor muscle</tissue>
    </source>
</reference>
<sequence length="295" mass="33957">MSQTSEPSSKTSGKRTSIGADPGDPSENLALIRDDLREMKDRLKMTVTTDDVEKMVEAIVRRIIKKSDEERQKIISDEVEKKYALLKEDHDKTVDKLRRDADKAYSDIEVLREKLVDSKKEIRELTQRVIDSEEKAGIAYSKSNRNEQYSRKTNFKLYGVKESKGEDTEKIVIETIDKKADLKVDRNEILAVHRIPGKPGKERPILVKMRNSACKTKVMRKRSVLKRQGGGVTLADDVTDLNAKLINRLSRHSDIEAAWYFNGFVYGQYKGNRIRFDILDSIDEKLRSHDNRGRE</sequence>
<dbReference type="EMBL" id="VSWD01000005">
    <property type="protein sequence ID" value="KAK3102766.1"/>
    <property type="molecule type" value="Genomic_DNA"/>
</dbReference>
<evidence type="ECO:0000313" key="4">
    <source>
        <dbReference type="EMBL" id="KAK3102766.1"/>
    </source>
</evidence>
<feature type="coiled-coil region" evidence="1">
    <location>
        <begin position="94"/>
        <end position="135"/>
    </location>
</feature>
<proteinExistence type="predicted"/>
<dbReference type="AlphaFoldDB" id="A0AA89C1Q3"/>
<feature type="compositionally biased region" description="Polar residues" evidence="2">
    <location>
        <begin position="1"/>
        <end position="15"/>
    </location>
</feature>